<dbReference type="PANTHER" id="PTHR46637">
    <property type="entry name" value="TIS1421-TRANSPOSASE PROTEIN A"/>
    <property type="match status" value="1"/>
</dbReference>
<evidence type="ECO:0000259" key="1">
    <source>
        <dbReference type="Pfam" id="PF13340"/>
    </source>
</evidence>
<dbReference type="InterPro" id="IPR025161">
    <property type="entry name" value="IS402-like_dom"/>
</dbReference>
<dbReference type="Proteomes" id="UP001501095">
    <property type="component" value="Unassembled WGS sequence"/>
</dbReference>
<accession>A0ABN3P3T5</accession>
<sequence>MTWNVRHVACPCGESGSAAPADAFLAADTGAFLAFGDQDVIATATTRPIKPGQPFTGWSLRKPAPACAKCTAGSRLTLLVGQSAHTDGLDHRASSGRIGRHRRSNRCRSDHLIVGLVVPLTDAQWARIEPLLPDRTPKRGGRWRGHREVIDAIAYTFQTGTQWMHLPENYGSKETRG</sequence>
<dbReference type="PANTHER" id="PTHR46637:SF1">
    <property type="entry name" value="BLL5188 PROTEIN"/>
    <property type="match status" value="1"/>
</dbReference>
<name>A0ABN3P3T5_9ACTN</name>
<feature type="domain" description="Insertion element IS402-like" evidence="1">
    <location>
        <begin position="120"/>
        <end position="175"/>
    </location>
</feature>
<evidence type="ECO:0000313" key="2">
    <source>
        <dbReference type="EMBL" id="GAA2549198.1"/>
    </source>
</evidence>
<dbReference type="InterPro" id="IPR052909">
    <property type="entry name" value="Transposase_6_like"/>
</dbReference>
<protein>
    <recommendedName>
        <fullName evidence="1">Insertion element IS402-like domain-containing protein</fullName>
    </recommendedName>
</protein>
<comment type="caution">
    <text evidence="2">The sequence shown here is derived from an EMBL/GenBank/DDBJ whole genome shotgun (WGS) entry which is preliminary data.</text>
</comment>
<dbReference type="Pfam" id="PF13340">
    <property type="entry name" value="DUF4096"/>
    <property type="match status" value="1"/>
</dbReference>
<evidence type="ECO:0000313" key="3">
    <source>
        <dbReference type="Proteomes" id="UP001501095"/>
    </source>
</evidence>
<proteinExistence type="predicted"/>
<reference evidence="2 3" key="1">
    <citation type="journal article" date="2019" name="Int. J. Syst. Evol. Microbiol.">
        <title>The Global Catalogue of Microorganisms (GCM) 10K type strain sequencing project: providing services to taxonomists for standard genome sequencing and annotation.</title>
        <authorList>
            <consortium name="The Broad Institute Genomics Platform"/>
            <consortium name="The Broad Institute Genome Sequencing Center for Infectious Disease"/>
            <person name="Wu L."/>
            <person name="Ma J."/>
        </authorList>
    </citation>
    <scope>NUCLEOTIDE SEQUENCE [LARGE SCALE GENOMIC DNA]</scope>
    <source>
        <strain evidence="2 3">JCM 6924</strain>
    </source>
</reference>
<keyword evidence="3" id="KW-1185">Reference proteome</keyword>
<dbReference type="EMBL" id="BAAATM010000018">
    <property type="protein sequence ID" value="GAA2549198.1"/>
    <property type="molecule type" value="Genomic_DNA"/>
</dbReference>
<gene>
    <name evidence="2" type="ORF">GCM10010423_56510</name>
</gene>
<organism evidence="2 3">
    <name type="scientific">Streptomyces levis</name>
    <dbReference type="NCBI Taxonomy" id="285566"/>
    <lineage>
        <taxon>Bacteria</taxon>
        <taxon>Bacillati</taxon>
        <taxon>Actinomycetota</taxon>
        <taxon>Actinomycetes</taxon>
        <taxon>Kitasatosporales</taxon>
        <taxon>Streptomycetaceae</taxon>
        <taxon>Streptomyces</taxon>
    </lineage>
</organism>